<accession>A0A084VDC1</accession>
<sequence>MGRLWVCVCVPLLRAIYWDAVVVPVSSIASVILVGQPGSVKNGTIRDSNIHDAIEHG</sequence>
<evidence type="ECO:0000313" key="3">
    <source>
        <dbReference type="Proteomes" id="UP000030765"/>
    </source>
</evidence>
<evidence type="ECO:0000313" key="1">
    <source>
        <dbReference type="EMBL" id="KFB35965.1"/>
    </source>
</evidence>
<dbReference type="AlphaFoldDB" id="A0A084VDC1"/>
<reference evidence="1 3" key="1">
    <citation type="journal article" date="2014" name="BMC Genomics">
        <title>Genome sequence of Anopheles sinensis provides insight into genetics basis of mosquito competence for malaria parasites.</title>
        <authorList>
            <person name="Zhou D."/>
            <person name="Zhang D."/>
            <person name="Ding G."/>
            <person name="Shi L."/>
            <person name="Hou Q."/>
            <person name="Ye Y."/>
            <person name="Xu Y."/>
            <person name="Zhou H."/>
            <person name="Xiong C."/>
            <person name="Li S."/>
            <person name="Yu J."/>
            <person name="Hong S."/>
            <person name="Yu X."/>
            <person name="Zou P."/>
            <person name="Chen C."/>
            <person name="Chang X."/>
            <person name="Wang W."/>
            <person name="Lv Y."/>
            <person name="Sun Y."/>
            <person name="Ma L."/>
            <person name="Shen B."/>
            <person name="Zhu C."/>
        </authorList>
    </citation>
    <scope>NUCLEOTIDE SEQUENCE [LARGE SCALE GENOMIC DNA]</scope>
</reference>
<evidence type="ECO:0000313" key="2">
    <source>
        <dbReference type="EnsemblMetazoa" id="ASIC002944-PA"/>
    </source>
</evidence>
<dbReference type="EMBL" id="KE524657">
    <property type="protein sequence ID" value="KFB35965.1"/>
    <property type="molecule type" value="Genomic_DNA"/>
</dbReference>
<name>A0A084VDC1_ANOSI</name>
<gene>
    <name evidence="1" type="ORF">ZHAS_00002944</name>
</gene>
<reference evidence="2" key="2">
    <citation type="submission" date="2020-05" db="UniProtKB">
        <authorList>
            <consortium name="EnsemblMetazoa"/>
        </authorList>
    </citation>
    <scope>IDENTIFICATION</scope>
</reference>
<proteinExistence type="predicted"/>
<dbReference type="Proteomes" id="UP000030765">
    <property type="component" value="Unassembled WGS sequence"/>
</dbReference>
<dbReference type="VEuPathDB" id="VectorBase:ASIC002944"/>
<organism evidence="1">
    <name type="scientific">Anopheles sinensis</name>
    <name type="common">Mosquito</name>
    <dbReference type="NCBI Taxonomy" id="74873"/>
    <lineage>
        <taxon>Eukaryota</taxon>
        <taxon>Metazoa</taxon>
        <taxon>Ecdysozoa</taxon>
        <taxon>Arthropoda</taxon>
        <taxon>Hexapoda</taxon>
        <taxon>Insecta</taxon>
        <taxon>Pterygota</taxon>
        <taxon>Neoptera</taxon>
        <taxon>Endopterygota</taxon>
        <taxon>Diptera</taxon>
        <taxon>Nematocera</taxon>
        <taxon>Culicoidea</taxon>
        <taxon>Culicidae</taxon>
        <taxon>Anophelinae</taxon>
        <taxon>Anopheles</taxon>
    </lineage>
</organism>
<dbReference type="EnsemblMetazoa" id="ASIC002944-RA">
    <property type="protein sequence ID" value="ASIC002944-PA"/>
    <property type="gene ID" value="ASIC002944"/>
</dbReference>
<keyword evidence="3" id="KW-1185">Reference proteome</keyword>
<protein>
    <submittedName>
        <fullName evidence="1 2">Uncharacterized protein</fullName>
    </submittedName>
</protein>
<dbReference type="EMBL" id="ATLV01011249">
    <property type="status" value="NOT_ANNOTATED_CDS"/>
    <property type="molecule type" value="Genomic_DNA"/>
</dbReference>